<comment type="caution">
    <text evidence="1">The sequence shown here is derived from an EMBL/GenBank/DDBJ whole genome shotgun (WGS) entry which is preliminary data.</text>
</comment>
<dbReference type="AlphaFoldDB" id="A0A8X6IIC8"/>
<gene>
    <name evidence="1" type="ORF">TNIN_364871</name>
</gene>
<keyword evidence="2" id="KW-1185">Reference proteome</keyword>
<evidence type="ECO:0000313" key="1">
    <source>
        <dbReference type="EMBL" id="GFS46464.1"/>
    </source>
</evidence>
<name>A0A8X6IIC8_9ARAC</name>
<protein>
    <submittedName>
        <fullName evidence="1">Uncharacterized protein</fullName>
    </submittedName>
</protein>
<reference evidence="1" key="1">
    <citation type="submission" date="2020-08" db="EMBL/GenBank/DDBJ databases">
        <title>Multicomponent nature underlies the extraordinary mechanical properties of spider dragline silk.</title>
        <authorList>
            <person name="Kono N."/>
            <person name="Nakamura H."/>
            <person name="Mori M."/>
            <person name="Yoshida Y."/>
            <person name="Ohtoshi R."/>
            <person name="Malay A.D."/>
            <person name="Moran D.A.P."/>
            <person name="Tomita M."/>
            <person name="Numata K."/>
            <person name="Arakawa K."/>
        </authorList>
    </citation>
    <scope>NUCLEOTIDE SEQUENCE</scope>
</reference>
<proteinExistence type="predicted"/>
<accession>A0A8X6IIC8</accession>
<organism evidence="1 2">
    <name type="scientific">Trichonephila inaurata madagascariensis</name>
    <dbReference type="NCBI Taxonomy" id="2747483"/>
    <lineage>
        <taxon>Eukaryota</taxon>
        <taxon>Metazoa</taxon>
        <taxon>Ecdysozoa</taxon>
        <taxon>Arthropoda</taxon>
        <taxon>Chelicerata</taxon>
        <taxon>Arachnida</taxon>
        <taxon>Araneae</taxon>
        <taxon>Araneomorphae</taxon>
        <taxon>Entelegynae</taxon>
        <taxon>Araneoidea</taxon>
        <taxon>Nephilidae</taxon>
        <taxon>Trichonephila</taxon>
        <taxon>Trichonephila inaurata</taxon>
    </lineage>
</organism>
<sequence>MLVIPEGSLVSKYLVVHNTSELIDFFDLDPALALREKFSSIGLPFKNFLKSEFDRQKIIEILFYVKYKVETRTFPSDTKLTTNWQGRPQKYVGTHYIKSMIKGGGLVVSFQIQPTKPEYMDQVRNAIASHLGNSGIINESLTEKLKDLSKALESKVIMNRQSWSSGIGPQGPPSSLEGTSRFALQFPTLVKNTGDGKGSLLELELVDLHTVAPNFTEYKTNPYLVPILREAFAKFDDMSVAKREFKSWMDGRILPKEQREKADAFYSKLIPAVRAMTLAIAKLDVAGPASQFDAAFKAYGEGQGSDKYITELRELMKSIG</sequence>
<evidence type="ECO:0000313" key="2">
    <source>
        <dbReference type="Proteomes" id="UP000886998"/>
    </source>
</evidence>
<dbReference type="OrthoDB" id="6541520at2759"/>
<dbReference type="EMBL" id="BMAV01026004">
    <property type="protein sequence ID" value="GFS46464.1"/>
    <property type="molecule type" value="Genomic_DNA"/>
</dbReference>
<dbReference type="Proteomes" id="UP000886998">
    <property type="component" value="Unassembled WGS sequence"/>
</dbReference>